<dbReference type="HOGENOM" id="CLU_032376_0_0_10"/>
<evidence type="ECO:0000259" key="1">
    <source>
        <dbReference type="Pfam" id="PF11790"/>
    </source>
</evidence>
<gene>
    <name evidence="2" type="ordered locus">Sph21_2028</name>
</gene>
<dbReference type="KEGG" id="shg:Sph21_2028"/>
<accession>F4CB21</accession>
<dbReference type="InterPro" id="IPR024655">
    <property type="entry name" value="Asl1_glyco_hydro_catalytic"/>
</dbReference>
<sequence>MISFLKACLLNVSAIFFVYYPLYAQADRAFAWGVNGHPLTQQAYKYRTLNDQIQLLKDLGVGYYRIDVPINAEGKARNEPYFLELLEKLKAAGVKPMPALFPSGIGGAEGDSISIYNKYFSVGEKFINRYGGHLDVLEVGNEWDLKLMKKNARNDGRKASHYQTHLIGKQMWMLAGIIDGMKKRKSTLRVSMSLTWVHWYYLDILKQYAINYDIIGYHWYSNMGNITKAVGPYGNFLPKIAERYNKEIWITEFNTYRGNKNASFYKQDTYIKSSLTDIINQRLVKGFFIYELFDQPDLKAYPDEMSYGLVYFDTDSYKKKPIYYTFKEFIKMHK</sequence>
<protein>
    <submittedName>
        <fullName evidence="2">Glycosyl hydrolase 53 domain protein</fullName>
    </submittedName>
</protein>
<dbReference type="EMBL" id="CP002584">
    <property type="protein sequence ID" value="ADZ78588.1"/>
    <property type="molecule type" value="Genomic_DNA"/>
</dbReference>
<keyword evidence="2" id="KW-0378">Hydrolase</keyword>
<organism evidence="2">
    <name type="scientific">Sphingobacterium sp. (strain 21)</name>
    <dbReference type="NCBI Taxonomy" id="743722"/>
    <lineage>
        <taxon>Bacteria</taxon>
        <taxon>Pseudomonadati</taxon>
        <taxon>Bacteroidota</taxon>
        <taxon>Sphingobacteriia</taxon>
        <taxon>Sphingobacteriales</taxon>
        <taxon>Sphingobacteriaceae</taxon>
        <taxon>Sphingobacterium</taxon>
    </lineage>
</organism>
<dbReference type="InterPro" id="IPR017853">
    <property type="entry name" value="GH"/>
</dbReference>
<evidence type="ECO:0000313" key="2">
    <source>
        <dbReference type="EMBL" id="ADZ78588.1"/>
    </source>
</evidence>
<dbReference type="STRING" id="743722.Sph21_2028"/>
<dbReference type="GO" id="GO:0016787">
    <property type="term" value="F:hydrolase activity"/>
    <property type="evidence" value="ECO:0007669"/>
    <property type="project" value="UniProtKB-KW"/>
</dbReference>
<proteinExistence type="predicted"/>
<name>F4CB21_SPHS2</name>
<dbReference type="Gene3D" id="3.20.20.80">
    <property type="entry name" value="Glycosidases"/>
    <property type="match status" value="1"/>
</dbReference>
<dbReference type="Pfam" id="PF11790">
    <property type="entry name" value="Glyco_hydro_cc"/>
    <property type="match status" value="1"/>
</dbReference>
<dbReference type="AlphaFoldDB" id="F4CB21"/>
<dbReference type="eggNOG" id="COG2723">
    <property type="taxonomic scope" value="Bacteria"/>
</dbReference>
<reference evidence="2" key="1">
    <citation type="submission" date="2011-03" db="EMBL/GenBank/DDBJ databases">
        <title>Complete sequence of Sphingobacterium sp. 21.</title>
        <authorList>
            <consortium name="US DOE Joint Genome Institute"/>
            <person name="Lucas S."/>
            <person name="Copeland A."/>
            <person name="Lapidus A."/>
            <person name="Cheng J.-F."/>
            <person name="Goodwin L."/>
            <person name="Pitluck S."/>
            <person name="Davenport K."/>
            <person name="Detter J.C."/>
            <person name="Han C."/>
            <person name="Tapia R."/>
            <person name="Land M."/>
            <person name="Hauser L."/>
            <person name="Kyrpides N."/>
            <person name="Ivanova N."/>
            <person name="Ovchinnikova G."/>
            <person name="Pagani I."/>
            <person name="Siebers A.K."/>
            <person name="Allgaier M."/>
            <person name="Thelen M.P."/>
            <person name="Hugenholtz P."/>
            <person name="Woyke T."/>
        </authorList>
    </citation>
    <scope>NUCLEOTIDE SEQUENCE</scope>
    <source>
        <strain evidence="2">21</strain>
    </source>
</reference>
<dbReference type="SUPFAM" id="SSF51445">
    <property type="entry name" value="(Trans)glycosidases"/>
    <property type="match status" value="1"/>
</dbReference>
<feature type="domain" description="Asl1-like glycosyl hydrolase catalytic" evidence="1">
    <location>
        <begin position="192"/>
        <end position="291"/>
    </location>
</feature>
<dbReference type="PATRIC" id="fig|743722.3.peg.2164"/>